<evidence type="ECO:0000259" key="1">
    <source>
        <dbReference type="Pfam" id="PF13358"/>
    </source>
</evidence>
<dbReference type="InterPro" id="IPR036397">
    <property type="entry name" value="RNaseH_sf"/>
</dbReference>
<dbReference type="GO" id="GO:0003676">
    <property type="term" value="F:nucleic acid binding"/>
    <property type="evidence" value="ECO:0007669"/>
    <property type="project" value="InterPro"/>
</dbReference>
<organism evidence="2">
    <name type="scientific">uncultured Armatimonadetes bacterium</name>
    <dbReference type="NCBI Taxonomy" id="157466"/>
    <lineage>
        <taxon>Bacteria</taxon>
        <taxon>Bacillati</taxon>
        <taxon>Armatimonadota</taxon>
        <taxon>environmental samples</taxon>
    </lineage>
</organism>
<dbReference type="AlphaFoldDB" id="A0A6J4JRU0"/>
<gene>
    <name evidence="2" type="ORF">AVDCRST_MAG63-3966</name>
</gene>
<protein>
    <recommendedName>
        <fullName evidence="1">Tc1-like transposase DDE domain-containing protein</fullName>
    </recommendedName>
</protein>
<name>A0A6J4JRU0_9BACT</name>
<feature type="domain" description="Tc1-like transposase DDE" evidence="1">
    <location>
        <begin position="3"/>
        <end position="129"/>
    </location>
</feature>
<dbReference type="InterPro" id="IPR038717">
    <property type="entry name" value="Tc1-like_DDE_dom"/>
</dbReference>
<evidence type="ECO:0000313" key="2">
    <source>
        <dbReference type="EMBL" id="CAA9285899.1"/>
    </source>
</evidence>
<reference evidence="2" key="1">
    <citation type="submission" date="2020-02" db="EMBL/GenBank/DDBJ databases">
        <authorList>
            <person name="Meier V. D."/>
        </authorList>
    </citation>
    <scope>NUCLEOTIDE SEQUENCE</scope>
    <source>
        <strain evidence="2">AVDCRST_MAG63</strain>
    </source>
</reference>
<dbReference type="Pfam" id="PF13358">
    <property type="entry name" value="DDE_3"/>
    <property type="match status" value="1"/>
</dbReference>
<sequence>MNYTWVRAGDRKRIPYENPQGRRLNVLAALVPDGPYAALYWVPFAGTFRADHIVRLCEELPPVPVPTVLVLDNASIHISTEVKAARPALRVRRTFLYYLPPYSPERNDIERLFRTVKYDDLPERRYPSIPLLDAAVQHAFTTAEERLLANHACLTQPLQQPRRAA</sequence>
<accession>A0A6J4JRU0</accession>
<proteinExistence type="predicted"/>
<dbReference type="Gene3D" id="3.30.420.10">
    <property type="entry name" value="Ribonuclease H-like superfamily/Ribonuclease H"/>
    <property type="match status" value="1"/>
</dbReference>
<dbReference type="EMBL" id="CADCTO010000540">
    <property type="protein sequence ID" value="CAA9285899.1"/>
    <property type="molecule type" value="Genomic_DNA"/>
</dbReference>